<dbReference type="GO" id="GO:0003677">
    <property type="term" value="F:DNA binding"/>
    <property type="evidence" value="ECO:0007669"/>
    <property type="project" value="UniProtKB-KW"/>
</dbReference>
<evidence type="ECO:0000313" key="6">
    <source>
        <dbReference type="EMBL" id="ORN30266.1"/>
    </source>
</evidence>
<feature type="domain" description="HTH cro/C1-type" evidence="5">
    <location>
        <begin position="24"/>
        <end position="43"/>
    </location>
</feature>
<dbReference type="PANTHER" id="PTHR34294:SF1">
    <property type="entry name" value="TRANSCRIPTIONAL REGULATOR LSRR"/>
    <property type="match status" value="1"/>
</dbReference>
<gene>
    <name evidence="6" type="ORF">FAM23169_00886</name>
</gene>
<dbReference type="KEGG" id="lpar:FAM21731_00935"/>
<dbReference type="InterPro" id="IPR001387">
    <property type="entry name" value="Cro/C1-type_HTH"/>
</dbReference>
<dbReference type="Pfam" id="PF13412">
    <property type="entry name" value="HTH_24"/>
    <property type="match status" value="1"/>
</dbReference>
<evidence type="ECO:0000256" key="2">
    <source>
        <dbReference type="ARBA" id="ARBA00023015"/>
    </source>
</evidence>
<dbReference type="AlphaFoldDB" id="A0A1X1FFV2"/>
<dbReference type="GeneID" id="69802717"/>
<protein>
    <submittedName>
        <fullName evidence="6">Deoxyribonucleoside regulator</fullName>
    </submittedName>
</protein>
<dbReference type="GO" id="GO:0030246">
    <property type="term" value="F:carbohydrate binding"/>
    <property type="evidence" value="ECO:0007669"/>
    <property type="project" value="InterPro"/>
</dbReference>
<reference evidence="6 7" key="1">
    <citation type="journal article" date="2017" name="Front. Microbiol.">
        <title>The Histidine Decarboxylase Gene Cluster of Lactobacillus parabuchneri Was Gained by Horizontal Gene Transfer and Is Mobile within the Species.</title>
        <authorList>
            <person name="Wuthrich D."/>
            <person name="Berthoud H."/>
            <person name="Wechsler D."/>
            <person name="Eugster E."/>
            <person name="Irmler S."/>
            <person name="Bruggmann R."/>
        </authorList>
    </citation>
    <scope>NUCLEOTIDE SEQUENCE [LARGE SCALE GENOMIC DNA]</scope>
    <source>
        <strain evidence="6 7">FAM23169</strain>
    </source>
</reference>
<evidence type="ECO:0000313" key="7">
    <source>
        <dbReference type="Proteomes" id="UP000193009"/>
    </source>
</evidence>
<keyword evidence="3" id="KW-0238">DNA-binding</keyword>
<dbReference type="Gene3D" id="1.10.10.60">
    <property type="entry name" value="Homeodomain-like"/>
    <property type="match status" value="1"/>
</dbReference>
<evidence type="ECO:0000256" key="3">
    <source>
        <dbReference type="ARBA" id="ARBA00023125"/>
    </source>
</evidence>
<sequence length="320" mass="35565">MKSSQIDEQLKRIINISRLYYQDGLSQIEIAKKIGVSRPTIAKALQSARDNGIVKIEIVDPFMDIHTLQKQLQRKYRLKRVIVTFPQDHTETSVLNSLGNATAEYLNDIVNDNDIIGINWGKTMEAIAKHLHESQRQNVKVVQLKGSVTNSHESNFSTDITKHFNRAFHTQASILPLPVIFDDPQIKSVAIKDRFINNVIQEGEDANIAIFTVGTTRANAMLFRLGYLDNATIEGLKKEAVGDIISHFITKDGSIADISLDARTVAIPLDKLKNKAYSILVAGGEKKLAAIHAALIGKYANVLVVDELAAKKLLDLYAVR</sequence>
<dbReference type="STRING" id="152331.FAM21731_00935"/>
<organism evidence="6 7">
    <name type="scientific">Lentilactobacillus parabuchneri</name>
    <dbReference type="NCBI Taxonomy" id="152331"/>
    <lineage>
        <taxon>Bacteria</taxon>
        <taxon>Bacillati</taxon>
        <taxon>Bacillota</taxon>
        <taxon>Bacilli</taxon>
        <taxon>Lactobacillales</taxon>
        <taxon>Lactobacillaceae</taxon>
        <taxon>Lentilactobacillus</taxon>
    </lineage>
</organism>
<evidence type="ECO:0000256" key="1">
    <source>
        <dbReference type="ARBA" id="ARBA00010466"/>
    </source>
</evidence>
<dbReference type="InterPro" id="IPR007324">
    <property type="entry name" value="Sugar-bd_dom_put"/>
</dbReference>
<dbReference type="Proteomes" id="UP000193009">
    <property type="component" value="Unassembled WGS sequence"/>
</dbReference>
<keyword evidence="4" id="KW-0804">Transcription</keyword>
<dbReference type="SUPFAM" id="SSF100950">
    <property type="entry name" value="NagB/RpiA/CoA transferase-like"/>
    <property type="match status" value="1"/>
</dbReference>
<dbReference type="EMBL" id="MSBD01000019">
    <property type="protein sequence ID" value="ORN30266.1"/>
    <property type="molecule type" value="Genomic_DNA"/>
</dbReference>
<evidence type="ECO:0000259" key="5">
    <source>
        <dbReference type="PROSITE" id="PS50943"/>
    </source>
</evidence>
<dbReference type="Pfam" id="PF04198">
    <property type="entry name" value="Sugar-bind"/>
    <property type="match status" value="1"/>
</dbReference>
<dbReference type="PROSITE" id="PS50943">
    <property type="entry name" value="HTH_CROC1"/>
    <property type="match status" value="1"/>
</dbReference>
<dbReference type="RefSeq" id="WP_057911198.1">
    <property type="nucleotide sequence ID" value="NZ_CAURXG010000001.1"/>
</dbReference>
<dbReference type="InterPro" id="IPR051054">
    <property type="entry name" value="SorC_transcr_regulators"/>
</dbReference>
<accession>A0A1X1FFV2</accession>
<comment type="caution">
    <text evidence="6">The sequence shown here is derived from an EMBL/GenBank/DDBJ whole genome shotgun (WGS) entry which is preliminary data.</text>
</comment>
<name>A0A1X1FFV2_9LACO</name>
<dbReference type="PANTHER" id="PTHR34294">
    <property type="entry name" value="TRANSCRIPTIONAL REGULATOR-RELATED"/>
    <property type="match status" value="1"/>
</dbReference>
<dbReference type="OrthoDB" id="58802at2"/>
<dbReference type="Gene3D" id="3.40.50.1360">
    <property type="match status" value="1"/>
</dbReference>
<dbReference type="InterPro" id="IPR037171">
    <property type="entry name" value="NagB/RpiA_transferase-like"/>
</dbReference>
<proteinExistence type="inferred from homology"/>
<keyword evidence="7" id="KW-1185">Reference proteome</keyword>
<evidence type="ECO:0000256" key="4">
    <source>
        <dbReference type="ARBA" id="ARBA00023163"/>
    </source>
</evidence>
<comment type="similarity">
    <text evidence="1">Belongs to the SorC transcriptional regulatory family.</text>
</comment>
<keyword evidence="2" id="KW-0805">Transcription regulation</keyword>